<sequence>MRARSMQPSMSPPAPLALPFQFVPMPRRMSGQAQEHASASVSHRLLPTLPPTAGPSRVASMSYTRSGPPSAPPLPDIQVRVYRPPIAEARVLLNELGPVTDEDEAIRGFLGEMSVLLDHEEERARRINERLRNVQRLRLAMQELFFEKLKTDPRILAGTWAPDEELADAAEETMDSEENEIREVENMTSRELMSSDLPSPPSAVSQSSSKGRGKRRAPSDEDDTGSCLRRVRTVPR</sequence>
<reference evidence="2 3" key="1">
    <citation type="journal article" date="2015" name="Biotechnol. Biofuels">
        <title>Enhanced degradation of softwood versus hardwood by the white-rot fungus Pycnoporus coccineus.</title>
        <authorList>
            <person name="Couturier M."/>
            <person name="Navarro D."/>
            <person name="Chevret D."/>
            <person name="Henrissat B."/>
            <person name="Piumi F."/>
            <person name="Ruiz-Duenas F.J."/>
            <person name="Martinez A.T."/>
            <person name="Grigoriev I.V."/>
            <person name="Riley R."/>
            <person name="Lipzen A."/>
            <person name="Berrin J.G."/>
            <person name="Master E.R."/>
            <person name="Rosso M.N."/>
        </authorList>
    </citation>
    <scope>NUCLEOTIDE SEQUENCE [LARGE SCALE GENOMIC DNA]</scope>
    <source>
        <strain evidence="2 3">BRFM310</strain>
    </source>
</reference>
<dbReference type="EMBL" id="KZ084120">
    <property type="protein sequence ID" value="OSD00195.1"/>
    <property type="molecule type" value="Genomic_DNA"/>
</dbReference>
<feature type="compositionally biased region" description="Acidic residues" evidence="1">
    <location>
        <begin position="168"/>
        <end position="178"/>
    </location>
</feature>
<dbReference type="AlphaFoldDB" id="A0A1Y2IGD2"/>
<accession>A0A1Y2IGD2</accession>
<proteinExistence type="predicted"/>
<feature type="region of interest" description="Disordered" evidence="1">
    <location>
        <begin position="28"/>
        <end position="75"/>
    </location>
</feature>
<keyword evidence="3" id="KW-1185">Reference proteome</keyword>
<organism evidence="2 3">
    <name type="scientific">Trametes coccinea (strain BRFM310)</name>
    <name type="common">Pycnoporus coccineus</name>
    <dbReference type="NCBI Taxonomy" id="1353009"/>
    <lineage>
        <taxon>Eukaryota</taxon>
        <taxon>Fungi</taxon>
        <taxon>Dikarya</taxon>
        <taxon>Basidiomycota</taxon>
        <taxon>Agaricomycotina</taxon>
        <taxon>Agaricomycetes</taxon>
        <taxon>Polyporales</taxon>
        <taxon>Polyporaceae</taxon>
        <taxon>Trametes</taxon>
    </lineage>
</organism>
<evidence type="ECO:0000313" key="3">
    <source>
        <dbReference type="Proteomes" id="UP000193067"/>
    </source>
</evidence>
<evidence type="ECO:0000313" key="2">
    <source>
        <dbReference type="EMBL" id="OSD00195.1"/>
    </source>
</evidence>
<dbReference type="Proteomes" id="UP000193067">
    <property type="component" value="Unassembled WGS sequence"/>
</dbReference>
<protein>
    <submittedName>
        <fullName evidence="2">Uncharacterized protein</fullName>
    </submittedName>
</protein>
<feature type="region of interest" description="Disordered" evidence="1">
    <location>
        <begin position="168"/>
        <end position="236"/>
    </location>
</feature>
<name>A0A1Y2IGD2_TRAC3</name>
<gene>
    <name evidence="2" type="ORF">PYCCODRAFT_1437551</name>
</gene>
<feature type="compositionally biased region" description="Polar residues" evidence="1">
    <location>
        <begin position="31"/>
        <end position="41"/>
    </location>
</feature>
<evidence type="ECO:0000256" key="1">
    <source>
        <dbReference type="SAM" id="MobiDB-lite"/>
    </source>
</evidence>
<dbReference type="OrthoDB" id="3270863at2759"/>